<accession>A0A517TDL7</accession>
<evidence type="ECO:0000256" key="1">
    <source>
        <dbReference type="ARBA" id="ARBA00022679"/>
    </source>
</evidence>
<sequence length="348" mass="37485">MRYRRVYLESIVHTLPPHRVTSEELEARLAPVYDRLGLPEGRLELMTGIRERRFFDPGTLPGQISGETARRAIETSGIDPEKFGLLIHGSVCRDQMEPATACGVHHAAGLTHRAIPLDLSNACLGLTNGMVIAANQIESGVIDAAVVVGTETGRGLVEGTIDSLNNDETITRNDVKGAFASLTIGSGSAAVVLCHEDIAQSGHQFLGEAMRSATQHHNLCAGGVESEKHGDGRPRMETDSEALLYAGVDLAEETWNDFTRVMEWVEADVQKVVTHQVGRAHRKLLLDRLGIPLEKDFPTVETMGNTGAVALPMALSLAVENEHIQPGDHIAMLGIGSGLSAAMLGLRW</sequence>
<protein>
    <submittedName>
        <fullName evidence="5">3-oxoacyl-[acyl-carrier-protein] synthase 3</fullName>
        <ecNumber evidence="5">2.3.1.180</ecNumber>
    </submittedName>
</protein>
<dbReference type="AlphaFoldDB" id="A0A517TDL7"/>
<evidence type="ECO:0000259" key="4">
    <source>
        <dbReference type="Pfam" id="PF08541"/>
    </source>
</evidence>
<feature type="domain" description="Thiolase N-terminal" evidence="3">
    <location>
        <begin position="64"/>
        <end position="152"/>
    </location>
</feature>
<dbReference type="EC" id="2.3.1.180" evidence="5"/>
<evidence type="ECO:0000313" key="6">
    <source>
        <dbReference type="Proteomes" id="UP000319976"/>
    </source>
</evidence>
<keyword evidence="2 5" id="KW-0012">Acyltransferase</keyword>
<dbReference type="InterPro" id="IPR013747">
    <property type="entry name" value="ACP_syn_III_C"/>
</dbReference>
<dbReference type="Pfam" id="PF08541">
    <property type="entry name" value="ACP_syn_III_C"/>
    <property type="match status" value="1"/>
</dbReference>
<dbReference type="CDD" id="cd00830">
    <property type="entry name" value="KAS_III"/>
    <property type="match status" value="1"/>
</dbReference>
<dbReference type="PANTHER" id="PTHR34069">
    <property type="entry name" value="3-OXOACYL-[ACYL-CARRIER-PROTEIN] SYNTHASE 3"/>
    <property type="match status" value="1"/>
</dbReference>
<dbReference type="InterPro" id="IPR016039">
    <property type="entry name" value="Thiolase-like"/>
</dbReference>
<dbReference type="GO" id="GO:0033818">
    <property type="term" value="F:beta-ketoacyl-acyl-carrier-protein synthase III activity"/>
    <property type="evidence" value="ECO:0007669"/>
    <property type="project" value="UniProtKB-EC"/>
</dbReference>
<dbReference type="Gene3D" id="3.40.47.10">
    <property type="match status" value="2"/>
</dbReference>
<feature type="domain" description="Beta-ketoacyl-[acyl-carrier-protein] synthase III C-terminal" evidence="4">
    <location>
        <begin position="265"/>
        <end position="348"/>
    </location>
</feature>
<dbReference type="Proteomes" id="UP000319976">
    <property type="component" value="Chromosome"/>
</dbReference>
<reference evidence="5 6" key="1">
    <citation type="submission" date="2019-02" db="EMBL/GenBank/DDBJ databases">
        <title>Deep-cultivation of Planctomycetes and their phenomic and genomic characterization uncovers novel biology.</title>
        <authorList>
            <person name="Wiegand S."/>
            <person name="Jogler M."/>
            <person name="Boedeker C."/>
            <person name="Pinto D."/>
            <person name="Vollmers J."/>
            <person name="Rivas-Marin E."/>
            <person name="Kohn T."/>
            <person name="Peeters S.H."/>
            <person name="Heuer A."/>
            <person name="Rast P."/>
            <person name="Oberbeckmann S."/>
            <person name="Bunk B."/>
            <person name="Jeske O."/>
            <person name="Meyerdierks A."/>
            <person name="Storesund J.E."/>
            <person name="Kallscheuer N."/>
            <person name="Luecker S."/>
            <person name="Lage O.M."/>
            <person name="Pohl T."/>
            <person name="Merkel B.J."/>
            <person name="Hornburger P."/>
            <person name="Mueller R.-W."/>
            <person name="Bruemmer F."/>
            <person name="Labrenz M."/>
            <person name="Spormann A.M."/>
            <person name="Op den Camp H."/>
            <person name="Overmann J."/>
            <person name="Amann R."/>
            <person name="Jetten M.S.M."/>
            <person name="Mascher T."/>
            <person name="Medema M.H."/>
            <person name="Devos D.P."/>
            <person name="Kaster A.-K."/>
            <person name="Ovreas L."/>
            <person name="Rohde M."/>
            <person name="Galperin M.Y."/>
            <person name="Jogler C."/>
        </authorList>
    </citation>
    <scope>NUCLEOTIDE SEQUENCE [LARGE SCALE GENOMIC DNA]</scope>
    <source>
        <strain evidence="5 6">V22</strain>
    </source>
</reference>
<dbReference type="KEGG" id="chya:V22_37290"/>
<dbReference type="EMBL" id="CP036316">
    <property type="protein sequence ID" value="QDT66462.1"/>
    <property type="molecule type" value="Genomic_DNA"/>
</dbReference>
<proteinExistence type="predicted"/>
<evidence type="ECO:0000259" key="3">
    <source>
        <dbReference type="Pfam" id="PF00108"/>
    </source>
</evidence>
<dbReference type="InterPro" id="IPR020616">
    <property type="entry name" value="Thiolase_N"/>
</dbReference>
<name>A0A517TDL7_9PLAN</name>
<organism evidence="5 6">
    <name type="scientific">Calycomorphotria hydatis</name>
    <dbReference type="NCBI Taxonomy" id="2528027"/>
    <lineage>
        <taxon>Bacteria</taxon>
        <taxon>Pseudomonadati</taxon>
        <taxon>Planctomycetota</taxon>
        <taxon>Planctomycetia</taxon>
        <taxon>Planctomycetales</taxon>
        <taxon>Planctomycetaceae</taxon>
        <taxon>Calycomorphotria</taxon>
    </lineage>
</organism>
<evidence type="ECO:0000313" key="5">
    <source>
        <dbReference type="EMBL" id="QDT66462.1"/>
    </source>
</evidence>
<dbReference type="Pfam" id="PF00108">
    <property type="entry name" value="Thiolase_N"/>
    <property type="match status" value="1"/>
</dbReference>
<dbReference type="PANTHER" id="PTHR34069:SF3">
    <property type="entry name" value="ACYL-COA:ACYL-COA ALKYLTRANSFERASE"/>
    <property type="match status" value="1"/>
</dbReference>
<dbReference type="SUPFAM" id="SSF53901">
    <property type="entry name" value="Thiolase-like"/>
    <property type="match status" value="1"/>
</dbReference>
<dbReference type="NCBIfam" id="NF006720">
    <property type="entry name" value="PRK09258.1"/>
    <property type="match status" value="1"/>
</dbReference>
<keyword evidence="1 5" id="KW-0808">Transferase</keyword>
<keyword evidence="6" id="KW-1185">Reference proteome</keyword>
<dbReference type="RefSeq" id="WP_145265566.1">
    <property type="nucleotide sequence ID" value="NZ_CP036316.1"/>
</dbReference>
<dbReference type="OrthoDB" id="9788274at2"/>
<evidence type="ECO:0000256" key="2">
    <source>
        <dbReference type="ARBA" id="ARBA00023315"/>
    </source>
</evidence>
<dbReference type="GO" id="GO:0044550">
    <property type="term" value="P:secondary metabolite biosynthetic process"/>
    <property type="evidence" value="ECO:0007669"/>
    <property type="project" value="TreeGrafter"/>
</dbReference>
<gene>
    <name evidence="5" type="primary">fabH_2</name>
    <name evidence="5" type="ORF">V22_37290</name>
</gene>